<dbReference type="Gene3D" id="3.90.1570.10">
    <property type="entry name" value="tt1808, chain A"/>
    <property type="match status" value="1"/>
</dbReference>
<dbReference type="PANTHER" id="PTHR36558">
    <property type="entry name" value="GLR1098 PROTEIN"/>
    <property type="match status" value="1"/>
</dbReference>
<dbReference type="InterPro" id="IPR012296">
    <property type="entry name" value="Nuclease_put_TT1808"/>
</dbReference>
<evidence type="ECO:0000313" key="3">
    <source>
        <dbReference type="EMBL" id="KIE10078.1"/>
    </source>
</evidence>
<dbReference type="EMBL" id="JHEG04000001">
    <property type="protein sequence ID" value="KAF3885992.1"/>
    <property type="molecule type" value="Genomic_DNA"/>
</dbReference>
<gene>
    <name evidence="3" type="ORF">DA73_0215600</name>
    <name evidence="2" type="ORF">DA73_0400011300</name>
</gene>
<keyword evidence="2" id="KW-0540">Nuclease</keyword>
<dbReference type="SUPFAM" id="SSF52980">
    <property type="entry name" value="Restriction endonuclease-like"/>
    <property type="match status" value="1"/>
</dbReference>
<sequence length="203" mass="23860">MPQEKRYYTRDEYLAIDQTTGYKSEYLDGEIVPMMGITTEHNQITGNIYAYLKFGLKGKNYRVYFSNVRLWIPRYNQYTYPDVMVIDGEPFYEGTDNTTVTNPLLIVQVSSRATTNHTDSDRFRFYRSIPEFREYVSIDQNSCYAEQYTKNSKGNWILTEYDTVNSLLTFDSIDFQLSFTDIYELVNLPNMTLSEGARIDYGF</sequence>
<dbReference type="STRING" id="1479485.DA73_0215600"/>
<reference evidence="2" key="2">
    <citation type="submission" date="2019-11" db="EMBL/GenBank/DDBJ databases">
        <title>Improved Assembly of Tolypothrix boutellei genome.</title>
        <authorList>
            <person name="Sarangi A.N."/>
            <person name="Mukherjee M."/>
            <person name="Ghosh S."/>
            <person name="Singh D."/>
            <person name="Das A."/>
            <person name="Kant S."/>
            <person name="Prusty A."/>
            <person name="Tripathy S."/>
        </authorList>
    </citation>
    <scope>NUCLEOTIDE SEQUENCE</scope>
    <source>
        <strain evidence="2">VB521301</strain>
    </source>
</reference>
<feature type="domain" description="Putative restriction endonuclease" evidence="1">
    <location>
        <begin position="11"/>
        <end position="168"/>
    </location>
</feature>
<keyword evidence="4" id="KW-1185">Reference proteome</keyword>
<dbReference type="OrthoDB" id="424506at2"/>
<evidence type="ECO:0000259" key="1">
    <source>
        <dbReference type="Pfam" id="PF05685"/>
    </source>
</evidence>
<reference evidence="3" key="1">
    <citation type="journal article" date="2015" name="Genome Announc.">
        <title>Draft Genome Sequence of Tolypothrix boutellei Strain VB521301.</title>
        <authorList>
            <person name="Chandrababunaidu M.M."/>
            <person name="Singh D."/>
            <person name="Sen D."/>
            <person name="Bhan S."/>
            <person name="Das S."/>
            <person name="Gupta A."/>
            <person name="Adhikary S.P."/>
            <person name="Tripathy S."/>
        </authorList>
    </citation>
    <scope>NUCLEOTIDE SEQUENCE</scope>
    <source>
        <strain evidence="3">VB521301</strain>
    </source>
</reference>
<accession>A0A0C1R2P8</accession>
<dbReference type="RefSeq" id="WP_038075177.1">
    <property type="nucleotide sequence ID" value="NZ_JHEG04000001.1"/>
</dbReference>
<dbReference type="InterPro" id="IPR011335">
    <property type="entry name" value="Restrct_endonuc-II-like"/>
</dbReference>
<dbReference type="EMBL" id="JHEG02000048">
    <property type="protein sequence ID" value="KIE10078.1"/>
    <property type="molecule type" value="Genomic_DNA"/>
</dbReference>
<keyword evidence="2" id="KW-0378">Hydrolase</keyword>
<protein>
    <submittedName>
        <fullName evidence="2">Uma2 family endonuclease</fullName>
    </submittedName>
</protein>
<dbReference type="AlphaFoldDB" id="A0A0C1R2P8"/>
<comment type="caution">
    <text evidence="3">The sequence shown here is derived from an EMBL/GenBank/DDBJ whole genome shotgun (WGS) entry which is preliminary data.</text>
</comment>
<evidence type="ECO:0000313" key="2">
    <source>
        <dbReference type="EMBL" id="KAF3885992.1"/>
    </source>
</evidence>
<organism evidence="3">
    <name type="scientific">Tolypothrix bouteillei VB521301</name>
    <dbReference type="NCBI Taxonomy" id="1479485"/>
    <lineage>
        <taxon>Bacteria</taxon>
        <taxon>Bacillati</taxon>
        <taxon>Cyanobacteriota</taxon>
        <taxon>Cyanophyceae</taxon>
        <taxon>Nostocales</taxon>
        <taxon>Tolypothrichaceae</taxon>
        <taxon>Tolypothrix</taxon>
    </lineage>
</organism>
<evidence type="ECO:0000313" key="4">
    <source>
        <dbReference type="Proteomes" id="UP000029738"/>
    </source>
</evidence>
<dbReference type="CDD" id="cd06260">
    <property type="entry name" value="DUF820-like"/>
    <property type="match status" value="1"/>
</dbReference>
<dbReference type="Proteomes" id="UP000029738">
    <property type="component" value="Unassembled WGS sequence"/>
</dbReference>
<keyword evidence="2" id="KW-0255">Endonuclease</keyword>
<dbReference type="GO" id="GO:0004519">
    <property type="term" value="F:endonuclease activity"/>
    <property type="evidence" value="ECO:0007669"/>
    <property type="project" value="UniProtKB-KW"/>
</dbReference>
<name>A0A0C1R2P8_9CYAN</name>
<dbReference type="PANTHER" id="PTHR36558:SF1">
    <property type="entry name" value="RESTRICTION ENDONUCLEASE DOMAIN-CONTAINING PROTEIN-RELATED"/>
    <property type="match status" value="1"/>
</dbReference>
<dbReference type="InterPro" id="IPR008538">
    <property type="entry name" value="Uma2"/>
</dbReference>
<proteinExistence type="predicted"/>
<dbReference type="Pfam" id="PF05685">
    <property type="entry name" value="Uma2"/>
    <property type="match status" value="1"/>
</dbReference>